<reference evidence="1 2" key="1">
    <citation type="submission" date="2014-04" db="EMBL/GenBank/DDBJ databases">
        <authorList>
            <consortium name="DOE Joint Genome Institute"/>
            <person name="Kuo A."/>
            <person name="Kohler A."/>
            <person name="Nagy L.G."/>
            <person name="Floudas D."/>
            <person name="Copeland A."/>
            <person name="Barry K.W."/>
            <person name="Cichocki N."/>
            <person name="Veneault-Fourrey C."/>
            <person name="LaButti K."/>
            <person name="Lindquist E.A."/>
            <person name="Lipzen A."/>
            <person name="Lundell T."/>
            <person name="Morin E."/>
            <person name="Murat C."/>
            <person name="Sun H."/>
            <person name="Tunlid A."/>
            <person name="Henrissat B."/>
            <person name="Grigoriev I.V."/>
            <person name="Hibbett D.S."/>
            <person name="Martin F."/>
            <person name="Nordberg H.P."/>
            <person name="Cantor M.N."/>
            <person name="Hua S.X."/>
        </authorList>
    </citation>
    <scope>NUCLEOTIDE SEQUENCE [LARGE SCALE GENOMIC DNA]</scope>
    <source>
        <strain evidence="1 2">Foug A</strain>
    </source>
</reference>
<dbReference type="HOGENOM" id="CLU_2689243_0_0_1"/>
<gene>
    <name evidence="1" type="ORF">SCLCIDRAFT_329775</name>
</gene>
<evidence type="ECO:0000313" key="2">
    <source>
        <dbReference type="Proteomes" id="UP000053989"/>
    </source>
</evidence>
<dbReference type="Proteomes" id="UP000053989">
    <property type="component" value="Unassembled WGS sequence"/>
</dbReference>
<reference evidence="2" key="2">
    <citation type="submission" date="2015-01" db="EMBL/GenBank/DDBJ databases">
        <title>Evolutionary Origins and Diversification of the Mycorrhizal Mutualists.</title>
        <authorList>
            <consortium name="DOE Joint Genome Institute"/>
            <consortium name="Mycorrhizal Genomics Consortium"/>
            <person name="Kohler A."/>
            <person name="Kuo A."/>
            <person name="Nagy L.G."/>
            <person name="Floudas D."/>
            <person name="Copeland A."/>
            <person name="Barry K.W."/>
            <person name="Cichocki N."/>
            <person name="Veneault-Fourrey C."/>
            <person name="LaButti K."/>
            <person name="Lindquist E.A."/>
            <person name="Lipzen A."/>
            <person name="Lundell T."/>
            <person name="Morin E."/>
            <person name="Murat C."/>
            <person name="Riley R."/>
            <person name="Ohm R."/>
            <person name="Sun H."/>
            <person name="Tunlid A."/>
            <person name="Henrissat B."/>
            <person name="Grigoriev I.V."/>
            <person name="Hibbett D.S."/>
            <person name="Martin F."/>
        </authorList>
    </citation>
    <scope>NUCLEOTIDE SEQUENCE [LARGE SCALE GENOMIC DNA]</scope>
    <source>
        <strain evidence="2">Foug A</strain>
    </source>
</reference>
<sequence length="74" mass="8463">MGMHILLHPWSLPYTVFLKVPRPGRHRFSQMHTGLAHSTSYWSSLLSVVILYVQGCQGCNSLLHQFSCQALYCK</sequence>
<protein>
    <submittedName>
        <fullName evidence="1">Uncharacterized protein</fullName>
    </submittedName>
</protein>
<keyword evidence="2" id="KW-1185">Reference proteome</keyword>
<proteinExistence type="predicted"/>
<organism evidence="1 2">
    <name type="scientific">Scleroderma citrinum Foug A</name>
    <dbReference type="NCBI Taxonomy" id="1036808"/>
    <lineage>
        <taxon>Eukaryota</taxon>
        <taxon>Fungi</taxon>
        <taxon>Dikarya</taxon>
        <taxon>Basidiomycota</taxon>
        <taxon>Agaricomycotina</taxon>
        <taxon>Agaricomycetes</taxon>
        <taxon>Agaricomycetidae</taxon>
        <taxon>Boletales</taxon>
        <taxon>Sclerodermatineae</taxon>
        <taxon>Sclerodermataceae</taxon>
        <taxon>Scleroderma</taxon>
    </lineage>
</organism>
<dbReference type="AlphaFoldDB" id="A0A0C3EF74"/>
<dbReference type="InParanoid" id="A0A0C3EF74"/>
<accession>A0A0C3EF74</accession>
<evidence type="ECO:0000313" key="1">
    <source>
        <dbReference type="EMBL" id="KIM66566.1"/>
    </source>
</evidence>
<name>A0A0C3EF74_9AGAM</name>
<dbReference type="EMBL" id="KN822017">
    <property type="protein sequence ID" value="KIM66566.1"/>
    <property type="molecule type" value="Genomic_DNA"/>
</dbReference>